<feature type="compositionally biased region" description="Basic and acidic residues" evidence="1">
    <location>
        <begin position="153"/>
        <end position="166"/>
    </location>
</feature>
<comment type="caution">
    <text evidence="2">The sequence shown here is derived from an EMBL/GenBank/DDBJ whole genome shotgun (WGS) entry which is preliminary data.</text>
</comment>
<reference evidence="2 3" key="1">
    <citation type="submission" date="2020-02" db="EMBL/GenBank/DDBJ databases">
        <title>Acidophilic actinobacteria isolated from forest soil.</title>
        <authorList>
            <person name="Golinska P."/>
        </authorList>
    </citation>
    <scope>NUCLEOTIDE SEQUENCE [LARGE SCALE GENOMIC DNA]</scope>
    <source>
        <strain evidence="2 3">NL8</strain>
    </source>
</reference>
<feature type="region of interest" description="Disordered" evidence="1">
    <location>
        <begin position="116"/>
        <end position="174"/>
    </location>
</feature>
<evidence type="ECO:0000313" key="2">
    <source>
        <dbReference type="EMBL" id="MBS2552647.1"/>
    </source>
</evidence>
<evidence type="ECO:0000313" key="3">
    <source>
        <dbReference type="Proteomes" id="UP000730482"/>
    </source>
</evidence>
<name>A0ABS5L337_9ACTN</name>
<dbReference type="EMBL" id="JAAFYZ010000201">
    <property type="protein sequence ID" value="MBS2552647.1"/>
    <property type="molecule type" value="Genomic_DNA"/>
</dbReference>
<organism evidence="2 3">
    <name type="scientific">Catenulispora pinistramenti</name>
    <dbReference type="NCBI Taxonomy" id="2705254"/>
    <lineage>
        <taxon>Bacteria</taxon>
        <taxon>Bacillati</taxon>
        <taxon>Actinomycetota</taxon>
        <taxon>Actinomycetes</taxon>
        <taxon>Catenulisporales</taxon>
        <taxon>Catenulisporaceae</taxon>
        <taxon>Catenulispora</taxon>
    </lineage>
</organism>
<keyword evidence="3" id="KW-1185">Reference proteome</keyword>
<feature type="region of interest" description="Disordered" evidence="1">
    <location>
        <begin position="74"/>
        <end position="98"/>
    </location>
</feature>
<proteinExistence type="predicted"/>
<gene>
    <name evidence="2" type="ORF">KGQ19_37905</name>
</gene>
<protein>
    <submittedName>
        <fullName evidence="2">Uncharacterized protein</fullName>
    </submittedName>
</protein>
<dbReference type="RefSeq" id="WP_212018433.1">
    <property type="nucleotide sequence ID" value="NZ_JAAFYZ010000201.1"/>
</dbReference>
<accession>A0ABS5L337</accession>
<feature type="compositionally biased region" description="Low complexity" evidence="1">
    <location>
        <begin position="133"/>
        <end position="143"/>
    </location>
</feature>
<evidence type="ECO:0000256" key="1">
    <source>
        <dbReference type="SAM" id="MobiDB-lite"/>
    </source>
</evidence>
<sequence>MDVEAAVEVVVEVVVEVIADPVPVPDPVGLVAVVRAGSPAAAERLASRDTCDSVRPALPVARSAEVVGTGAGAFPEELPEESSGAVGAEAPGASATSSFCRARSISGTVIASPATTAVTADRRNPPRRRGAVRRWLAGRRAAGVSAPDQSSEYPDRSSERPDRSPEYPDQPSEY</sequence>
<dbReference type="Proteomes" id="UP000730482">
    <property type="component" value="Unassembled WGS sequence"/>
</dbReference>